<evidence type="ECO:0000256" key="8">
    <source>
        <dbReference type="ARBA" id="ARBA00022824"/>
    </source>
</evidence>
<feature type="region of interest" description="Disordered" evidence="16">
    <location>
        <begin position="361"/>
        <end position="411"/>
    </location>
</feature>
<organism evidence="18 19">
    <name type="scientific">Rhizophlyctis rosea</name>
    <dbReference type="NCBI Taxonomy" id="64517"/>
    <lineage>
        <taxon>Eukaryota</taxon>
        <taxon>Fungi</taxon>
        <taxon>Fungi incertae sedis</taxon>
        <taxon>Chytridiomycota</taxon>
        <taxon>Chytridiomycota incertae sedis</taxon>
        <taxon>Chytridiomycetes</taxon>
        <taxon>Rhizophlyctidales</taxon>
        <taxon>Rhizophlyctidaceae</taxon>
        <taxon>Rhizophlyctis</taxon>
    </lineage>
</organism>
<keyword evidence="19" id="KW-1185">Reference proteome</keyword>
<evidence type="ECO:0000313" key="18">
    <source>
        <dbReference type="EMBL" id="KAJ3055815.1"/>
    </source>
</evidence>
<dbReference type="GO" id="GO:0015035">
    <property type="term" value="F:protein-disulfide reductase activity"/>
    <property type="evidence" value="ECO:0007669"/>
    <property type="project" value="InterPro"/>
</dbReference>
<dbReference type="InterPro" id="IPR037192">
    <property type="entry name" value="ERO1-like_sf"/>
</dbReference>
<evidence type="ECO:0000256" key="15">
    <source>
        <dbReference type="ARBA" id="ARBA00023284"/>
    </source>
</evidence>
<comment type="caution">
    <text evidence="18">The sequence shown here is derived from an EMBL/GenBank/DDBJ whole genome shotgun (WGS) entry which is preliminary data.</text>
</comment>
<proteinExistence type="inferred from homology"/>
<evidence type="ECO:0000256" key="4">
    <source>
        <dbReference type="ARBA" id="ARBA00011802"/>
    </source>
</evidence>
<dbReference type="PANTHER" id="PTHR12613">
    <property type="entry name" value="ERO1-RELATED"/>
    <property type="match status" value="1"/>
</dbReference>
<evidence type="ECO:0000313" key="19">
    <source>
        <dbReference type="Proteomes" id="UP001212841"/>
    </source>
</evidence>
<reference evidence="18" key="1">
    <citation type="submission" date="2020-05" db="EMBL/GenBank/DDBJ databases">
        <title>Phylogenomic resolution of chytrid fungi.</title>
        <authorList>
            <person name="Stajich J.E."/>
            <person name="Amses K."/>
            <person name="Simmons R."/>
            <person name="Seto K."/>
            <person name="Myers J."/>
            <person name="Bonds A."/>
            <person name="Quandt C.A."/>
            <person name="Barry K."/>
            <person name="Liu P."/>
            <person name="Grigoriev I."/>
            <person name="Longcore J.E."/>
            <person name="James T.Y."/>
        </authorList>
    </citation>
    <scope>NUCLEOTIDE SEQUENCE</scope>
    <source>
        <strain evidence="18">JEL0318</strain>
    </source>
</reference>
<dbReference type="EMBL" id="JADGJD010000058">
    <property type="protein sequence ID" value="KAJ3055815.1"/>
    <property type="molecule type" value="Genomic_DNA"/>
</dbReference>
<evidence type="ECO:0000256" key="3">
    <source>
        <dbReference type="ARBA" id="ARBA00008277"/>
    </source>
</evidence>
<sequence length="510" mass="57086">MKDCSVIEADESEIPEDWKMTSLAAVDRSSNNDKGFSLMSKSCSLSPKDFCIVEDDLTSDGAYIHLLRNPERFTGYSGLSTKRIWDAIYKENCFDGKDYREFEAESTSPFKIAPEFKPAPDEGEESCIEKRVFYRMISGLHASISTHICWEYMDRRTGVWGKNLTCFVERVGNHKERVQNMYFTYGLLLRAVKKLAPYLLDHNLHPFCTGNSLDTHRIETLVEEITGAVKSCAPTFDEKAMFSQSPELLDQFKNHFRNISRIMDCVACEKCRLWGKIQTTGLGTALKILFSFGDNPKEWVLKRQEVVALFNSLARMSESISAVDEFRTMYQELGGSPASKVGHVPRVRAFRECSVFEQAEKPKPVQLTPEEPKTVPIPKTTKDVHVKPSSDAKAEAAPTSEPETPSAQLPPLPLVDMLSFTQFNDPRYYIPFTIGLVICVLGVLRVAQKGTELVRGTMPLPAGHVRRANGEVVKVGPNEGDEGDEWSAEKSASGGKSLSSAEKRRGKRAP</sequence>
<keyword evidence="5" id="KW-0813">Transport</keyword>
<evidence type="ECO:0000256" key="1">
    <source>
        <dbReference type="ARBA" id="ARBA00001974"/>
    </source>
</evidence>
<evidence type="ECO:0000256" key="7">
    <source>
        <dbReference type="ARBA" id="ARBA00022729"/>
    </source>
</evidence>
<keyword evidence="13" id="KW-1015">Disulfide bond</keyword>
<feature type="region of interest" description="Disordered" evidence="16">
    <location>
        <begin position="474"/>
        <end position="510"/>
    </location>
</feature>
<dbReference type="GO" id="GO:0071949">
    <property type="term" value="F:FAD binding"/>
    <property type="evidence" value="ECO:0007669"/>
    <property type="project" value="InterPro"/>
</dbReference>
<protein>
    <recommendedName>
        <fullName evidence="20">Endoplasmic oxidoreductin</fullName>
    </recommendedName>
</protein>
<evidence type="ECO:0008006" key="20">
    <source>
        <dbReference type="Google" id="ProtNLM"/>
    </source>
</evidence>
<keyword evidence="17" id="KW-1133">Transmembrane helix</keyword>
<feature type="transmembrane region" description="Helical" evidence="17">
    <location>
        <begin position="428"/>
        <end position="447"/>
    </location>
</feature>
<keyword evidence="14" id="KW-0325">Glycoprotein</keyword>
<comment type="cofactor">
    <cofactor evidence="1">
        <name>FAD</name>
        <dbReference type="ChEBI" id="CHEBI:57692"/>
    </cofactor>
</comment>
<dbReference type="GO" id="GO:0005789">
    <property type="term" value="C:endoplasmic reticulum membrane"/>
    <property type="evidence" value="ECO:0007669"/>
    <property type="project" value="UniProtKB-SubCell"/>
</dbReference>
<evidence type="ECO:0000256" key="11">
    <source>
        <dbReference type="ARBA" id="ARBA00023002"/>
    </source>
</evidence>
<keyword evidence="8" id="KW-0256">Endoplasmic reticulum</keyword>
<dbReference type="GO" id="GO:0034975">
    <property type="term" value="P:protein folding in endoplasmic reticulum"/>
    <property type="evidence" value="ECO:0007669"/>
    <property type="project" value="InterPro"/>
</dbReference>
<evidence type="ECO:0000256" key="5">
    <source>
        <dbReference type="ARBA" id="ARBA00022448"/>
    </source>
</evidence>
<keyword evidence="6" id="KW-0285">Flavoprotein</keyword>
<evidence type="ECO:0000256" key="17">
    <source>
        <dbReference type="SAM" id="Phobius"/>
    </source>
</evidence>
<feature type="compositionally biased region" description="Basic and acidic residues" evidence="16">
    <location>
        <begin position="380"/>
        <end position="394"/>
    </location>
</feature>
<dbReference type="Proteomes" id="UP001212841">
    <property type="component" value="Unassembled WGS sequence"/>
</dbReference>
<evidence type="ECO:0000256" key="9">
    <source>
        <dbReference type="ARBA" id="ARBA00022827"/>
    </source>
</evidence>
<dbReference type="SUPFAM" id="SSF110019">
    <property type="entry name" value="ERO1-like"/>
    <property type="match status" value="1"/>
</dbReference>
<evidence type="ECO:0000256" key="2">
    <source>
        <dbReference type="ARBA" id="ARBA00004367"/>
    </source>
</evidence>
<accession>A0AAD5SIK1</accession>
<evidence type="ECO:0000256" key="12">
    <source>
        <dbReference type="ARBA" id="ARBA00023136"/>
    </source>
</evidence>
<keyword evidence="17" id="KW-0812">Transmembrane</keyword>
<keyword evidence="12 17" id="KW-0472">Membrane</keyword>
<evidence type="ECO:0000256" key="10">
    <source>
        <dbReference type="ARBA" id="ARBA00022982"/>
    </source>
</evidence>
<evidence type="ECO:0000256" key="14">
    <source>
        <dbReference type="ARBA" id="ARBA00023180"/>
    </source>
</evidence>
<comment type="subcellular location">
    <subcellularLocation>
        <location evidence="2">Endoplasmic reticulum membrane</location>
        <topology evidence="2">Peripheral membrane protein</topology>
        <orientation evidence="2">Lumenal side</orientation>
    </subcellularLocation>
</comment>
<dbReference type="PANTHER" id="PTHR12613:SF0">
    <property type="entry name" value="ERO1-LIKE PROTEIN"/>
    <property type="match status" value="1"/>
</dbReference>
<dbReference type="InterPro" id="IPR007266">
    <property type="entry name" value="Ero1"/>
</dbReference>
<keyword evidence="15" id="KW-0676">Redox-active center</keyword>
<evidence type="ECO:0000256" key="13">
    <source>
        <dbReference type="ARBA" id="ARBA00023157"/>
    </source>
</evidence>
<dbReference type="GO" id="GO:0016972">
    <property type="term" value="F:thiol oxidase activity"/>
    <property type="evidence" value="ECO:0007669"/>
    <property type="project" value="InterPro"/>
</dbReference>
<name>A0AAD5SIK1_9FUNG</name>
<keyword evidence="7" id="KW-0732">Signal</keyword>
<dbReference type="AlphaFoldDB" id="A0AAD5SIK1"/>
<keyword evidence="11" id="KW-0560">Oxidoreductase</keyword>
<comment type="subunit">
    <text evidence="4">May function both as a monomer and a homodimer.</text>
</comment>
<evidence type="ECO:0000256" key="16">
    <source>
        <dbReference type="SAM" id="MobiDB-lite"/>
    </source>
</evidence>
<keyword evidence="10" id="KW-0249">Electron transport</keyword>
<evidence type="ECO:0000256" key="6">
    <source>
        <dbReference type="ARBA" id="ARBA00022630"/>
    </source>
</evidence>
<comment type="similarity">
    <text evidence="3">Belongs to the EROs family.</text>
</comment>
<gene>
    <name evidence="18" type="ORF">HK097_009119</name>
</gene>
<keyword evidence="9" id="KW-0274">FAD</keyword>
<dbReference type="Pfam" id="PF04137">
    <property type="entry name" value="ERO1"/>
    <property type="match status" value="1"/>
</dbReference>
<feature type="compositionally biased region" description="Low complexity" evidence="16">
    <location>
        <begin position="489"/>
        <end position="500"/>
    </location>
</feature>